<dbReference type="RefSeq" id="WP_143011134.1">
    <property type="nucleotide sequence ID" value="NZ_FNGS01000006.1"/>
</dbReference>
<feature type="transmembrane region" description="Helical" evidence="6">
    <location>
        <begin position="269"/>
        <end position="287"/>
    </location>
</feature>
<feature type="transmembrane region" description="Helical" evidence="6">
    <location>
        <begin position="68"/>
        <end position="91"/>
    </location>
</feature>
<dbReference type="Gene3D" id="1.10.3730.20">
    <property type="match status" value="1"/>
</dbReference>
<keyword evidence="9" id="KW-1185">Reference proteome</keyword>
<evidence type="ECO:0000256" key="6">
    <source>
        <dbReference type="SAM" id="Phobius"/>
    </source>
</evidence>
<dbReference type="Pfam" id="PF00892">
    <property type="entry name" value="EamA"/>
    <property type="match status" value="2"/>
</dbReference>
<feature type="domain" description="EamA" evidence="7">
    <location>
        <begin position="154"/>
        <end position="288"/>
    </location>
</feature>
<evidence type="ECO:0000256" key="3">
    <source>
        <dbReference type="ARBA" id="ARBA00022692"/>
    </source>
</evidence>
<keyword evidence="3 6" id="KW-0812">Transmembrane</keyword>
<dbReference type="InterPro" id="IPR000620">
    <property type="entry name" value="EamA_dom"/>
</dbReference>
<organism evidence="8 9">
    <name type="scientific">Siphonobacter aquaeclarae</name>
    <dbReference type="NCBI Taxonomy" id="563176"/>
    <lineage>
        <taxon>Bacteria</taxon>
        <taxon>Pseudomonadati</taxon>
        <taxon>Bacteroidota</taxon>
        <taxon>Cytophagia</taxon>
        <taxon>Cytophagales</taxon>
        <taxon>Cytophagaceae</taxon>
        <taxon>Siphonobacter</taxon>
    </lineage>
</organism>
<dbReference type="PANTHER" id="PTHR32322">
    <property type="entry name" value="INNER MEMBRANE TRANSPORTER"/>
    <property type="match status" value="1"/>
</dbReference>
<evidence type="ECO:0000256" key="2">
    <source>
        <dbReference type="ARBA" id="ARBA00007362"/>
    </source>
</evidence>
<comment type="subcellular location">
    <subcellularLocation>
        <location evidence="1">Membrane</location>
        <topology evidence="1">Multi-pass membrane protein</topology>
    </subcellularLocation>
</comment>
<feature type="transmembrane region" description="Helical" evidence="6">
    <location>
        <begin position="97"/>
        <end position="117"/>
    </location>
</feature>
<dbReference type="Proteomes" id="UP000198901">
    <property type="component" value="Unassembled WGS sequence"/>
</dbReference>
<dbReference type="EMBL" id="FNGS01000006">
    <property type="protein sequence ID" value="SDM42976.1"/>
    <property type="molecule type" value="Genomic_DNA"/>
</dbReference>
<comment type="similarity">
    <text evidence="2">Belongs to the EamA transporter family.</text>
</comment>
<feature type="transmembrane region" description="Helical" evidence="6">
    <location>
        <begin position="33"/>
        <end position="56"/>
    </location>
</feature>
<sequence>MQKSTSLSAWIILFGLALTWGSSFILMKQALHAFSGIQIASFRLLAAGAFFVPLLIAQRAYLPNRTEWGWSFVCGMVGSFFPAYLFSYAVMHMDSSLVGIMNSFTPLFVLVIGYLFFRQRISRRQLGGLFLGLAGCIMITLSGLQGQLTFNSYSLLVVLATILYGLNPFLLRKYLSGLKPLVLTGATFVTIAPLAAVFLFQTDFVDRMQTEGAFWSLAAAVTLGLVGSGIAMIFYNHLLQITGPVFVSSVTYLIPIIAVGWGVLDHEQIQVQHFVGMAIILVGVYLVNYAPPKKQVASEVKVAPDEGI</sequence>
<evidence type="ECO:0000256" key="4">
    <source>
        <dbReference type="ARBA" id="ARBA00022989"/>
    </source>
</evidence>
<gene>
    <name evidence="8" type="ORF">SAMN04488090_3423</name>
</gene>
<feature type="transmembrane region" description="Helical" evidence="6">
    <location>
        <begin position="181"/>
        <end position="200"/>
    </location>
</feature>
<dbReference type="InterPro" id="IPR050638">
    <property type="entry name" value="AA-Vitamin_Transporters"/>
</dbReference>
<keyword evidence="5 6" id="KW-0472">Membrane</keyword>
<keyword evidence="4 6" id="KW-1133">Transmembrane helix</keyword>
<evidence type="ECO:0000313" key="8">
    <source>
        <dbReference type="EMBL" id="SDM42976.1"/>
    </source>
</evidence>
<dbReference type="STRING" id="563176.SAMN04488090_3423"/>
<feature type="transmembrane region" description="Helical" evidence="6">
    <location>
        <begin position="150"/>
        <end position="169"/>
    </location>
</feature>
<feature type="transmembrane region" description="Helical" evidence="6">
    <location>
        <begin position="7"/>
        <end position="27"/>
    </location>
</feature>
<dbReference type="InterPro" id="IPR037185">
    <property type="entry name" value="EmrE-like"/>
</dbReference>
<proteinExistence type="inferred from homology"/>
<feature type="transmembrane region" description="Helical" evidence="6">
    <location>
        <begin position="126"/>
        <end position="144"/>
    </location>
</feature>
<evidence type="ECO:0000313" key="9">
    <source>
        <dbReference type="Proteomes" id="UP000198901"/>
    </source>
</evidence>
<feature type="transmembrane region" description="Helical" evidence="6">
    <location>
        <begin position="212"/>
        <end position="234"/>
    </location>
</feature>
<evidence type="ECO:0000256" key="1">
    <source>
        <dbReference type="ARBA" id="ARBA00004141"/>
    </source>
</evidence>
<feature type="transmembrane region" description="Helical" evidence="6">
    <location>
        <begin position="241"/>
        <end position="263"/>
    </location>
</feature>
<dbReference type="AlphaFoldDB" id="A0A1G9T5R3"/>
<protein>
    <submittedName>
        <fullName evidence="8">Permease of the drug/metabolite transporter (DMT) superfamily</fullName>
    </submittedName>
</protein>
<evidence type="ECO:0000259" key="7">
    <source>
        <dbReference type="Pfam" id="PF00892"/>
    </source>
</evidence>
<evidence type="ECO:0000256" key="5">
    <source>
        <dbReference type="ARBA" id="ARBA00023136"/>
    </source>
</evidence>
<accession>A0A1G9T5R3</accession>
<feature type="domain" description="EamA" evidence="7">
    <location>
        <begin position="10"/>
        <end position="140"/>
    </location>
</feature>
<dbReference type="SUPFAM" id="SSF103481">
    <property type="entry name" value="Multidrug resistance efflux transporter EmrE"/>
    <property type="match status" value="2"/>
</dbReference>
<dbReference type="PANTHER" id="PTHR32322:SF2">
    <property type="entry name" value="EAMA DOMAIN-CONTAINING PROTEIN"/>
    <property type="match status" value="1"/>
</dbReference>
<reference evidence="8 9" key="1">
    <citation type="submission" date="2016-10" db="EMBL/GenBank/DDBJ databases">
        <authorList>
            <person name="de Groot N.N."/>
        </authorList>
    </citation>
    <scope>NUCLEOTIDE SEQUENCE [LARGE SCALE GENOMIC DNA]</scope>
    <source>
        <strain evidence="8 9">DSM 21668</strain>
    </source>
</reference>
<name>A0A1G9T5R3_9BACT</name>
<dbReference type="OrthoDB" id="1117213at2"/>
<dbReference type="GO" id="GO:0016020">
    <property type="term" value="C:membrane"/>
    <property type="evidence" value="ECO:0007669"/>
    <property type="project" value="UniProtKB-SubCell"/>
</dbReference>